<dbReference type="Gene3D" id="1.10.3720.10">
    <property type="entry name" value="MetI-like"/>
    <property type="match status" value="1"/>
</dbReference>
<proteinExistence type="inferred from homology"/>
<dbReference type="GO" id="GO:0055085">
    <property type="term" value="P:transmembrane transport"/>
    <property type="evidence" value="ECO:0007669"/>
    <property type="project" value="InterPro"/>
</dbReference>
<evidence type="ECO:0000256" key="3">
    <source>
        <dbReference type="ARBA" id="ARBA00022448"/>
    </source>
</evidence>
<evidence type="ECO:0000256" key="6">
    <source>
        <dbReference type="ARBA" id="ARBA00022989"/>
    </source>
</evidence>
<dbReference type="InterPro" id="IPR035906">
    <property type="entry name" value="MetI-like_sf"/>
</dbReference>
<dbReference type="PROSITE" id="PS50928">
    <property type="entry name" value="ABC_TM1"/>
    <property type="match status" value="1"/>
</dbReference>
<dbReference type="Pfam" id="PF00528">
    <property type="entry name" value="BPD_transp_1"/>
    <property type="match status" value="1"/>
</dbReference>
<feature type="transmembrane region" description="Helical" evidence="8">
    <location>
        <begin position="162"/>
        <end position="182"/>
    </location>
</feature>
<feature type="transmembrane region" description="Helical" evidence="8">
    <location>
        <begin position="79"/>
        <end position="104"/>
    </location>
</feature>
<sequence length="296" mass="32108">MPRDAAVLPAAPAARSGFALPRETGWWLLLLPAFLLMTVLYLAPILQVLAISVTEPAPGLGNYERLLTSPGLQRVIGTTLRICLITTLVSLLLGYALSYVIALASPRARRWWLLGVLLPLWISVLVRAFAWVTLLRRQGLVNEGLLSLGLIEAPLPLVWNEFGIVVGMVHYMVPYAVLPMLAAMREIDPRLLAAARGLGASRGTAFRRVFLPLSAPGLVAAGLLVFIVSLGFYITPAILGGGKTLMAAEWIKLQILDLVRWGMGAMLATMLVVTILTLLGVFSRLLDLRRLFGGGR</sequence>
<keyword evidence="4" id="KW-1003">Cell membrane</keyword>
<evidence type="ECO:0000256" key="8">
    <source>
        <dbReference type="RuleBase" id="RU363032"/>
    </source>
</evidence>
<comment type="subcellular location">
    <subcellularLocation>
        <location evidence="1 8">Cell membrane</location>
        <topology evidence="1 8">Multi-pass membrane protein</topology>
    </subcellularLocation>
</comment>
<gene>
    <name evidence="10" type="ORF">DOO78_10515</name>
</gene>
<keyword evidence="11" id="KW-1185">Reference proteome</keyword>
<evidence type="ECO:0000256" key="5">
    <source>
        <dbReference type="ARBA" id="ARBA00022692"/>
    </source>
</evidence>
<keyword evidence="5 8" id="KW-0812">Transmembrane</keyword>
<comment type="similarity">
    <text evidence="2">Belongs to the binding-protein-dependent transport system permease family. CysTW subfamily.</text>
</comment>
<accession>A0A327M7Q5</accession>
<dbReference type="GO" id="GO:0005886">
    <property type="term" value="C:plasma membrane"/>
    <property type="evidence" value="ECO:0007669"/>
    <property type="project" value="UniProtKB-SubCell"/>
</dbReference>
<evidence type="ECO:0000259" key="9">
    <source>
        <dbReference type="PROSITE" id="PS50928"/>
    </source>
</evidence>
<reference evidence="11" key="1">
    <citation type="submission" date="2018-06" db="EMBL/GenBank/DDBJ databases">
        <authorList>
            <person name="Khan S.A."/>
        </authorList>
    </citation>
    <scope>NUCLEOTIDE SEQUENCE [LARGE SCALE GENOMIC DNA]</scope>
    <source>
        <strain evidence="11">DB-1506</strain>
    </source>
</reference>
<evidence type="ECO:0000256" key="7">
    <source>
        <dbReference type="ARBA" id="ARBA00023136"/>
    </source>
</evidence>
<organism evidence="10 11">
    <name type="scientific">Roseicella frigidaeris</name>
    <dbReference type="NCBI Taxonomy" id="2230885"/>
    <lineage>
        <taxon>Bacteria</taxon>
        <taxon>Pseudomonadati</taxon>
        <taxon>Pseudomonadota</taxon>
        <taxon>Alphaproteobacteria</taxon>
        <taxon>Acetobacterales</taxon>
        <taxon>Roseomonadaceae</taxon>
        <taxon>Roseicella</taxon>
    </lineage>
</organism>
<name>A0A327M7Q5_9PROT</name>
<evidence type="ECO:0000256" key="4">
    <source>
        <dbReference type="ARBA" id="ARBA00022475"/>
    </source>
</evidence>
<dbReference type="SUPFAM" id="SSF161098">
    <property type="entry name" value="MetI-like"/>
    <property type="match status" value="1"/>
</dbReference>
<evidence type="ECO:0000256" key="1">
    <source>
        <dbReference type="ARBA" id="ARBA00004651"/>
    </source>
</evidence>
<comment type="caution">
    <text evidence="10">The sequence shown here is derived from an EMBL/GenBank/DDBJ whole genome shotgun (WGS) entry which is preliminary data.</text>
</comment>
<keyword evidence="7 8" id="KW-0472">Membrane</keyword>
<feature type="transmembrane region" description="Helical" evidence="8">
    <location>
        <begin position="25"/>
        <end position="46"/>
    </location>
</feature>
<feature type="transmembrane region" description="Helical" evidence="8">
    <location>
        <begin position="259"/>
        <end position="282"/>
    </location>
</feature>
<dbReference type="AlphaFoldDB" id="A0A327M7Q5"/>
<protein>
    <submittedName>
        <fullName evidence="10">ABC transporter permease</fullName>
    </submittedName>
</protein>
<dbReference type="InterPro" id="IPR000515">
    <property type="entry name" value="MetI-like"/>
</dbReference>
<dbReference type="PANTHER" id="PTHR42929">
    <property type="entry name" value="INNER MEMBRANE ABC TRANSPORTER PERMEASE PROTEIN YDCU-RELATED-RELATED"/>
    <property type="match status" value="1"/>
</dbReference>
<keyword evidence="3 8" id="KW-0813">Transport</keyword>
<keyword evidence="6 8" id="KW-1133">Transmembrane helix</keyword>
<evidence type="ECO:0000256" key="2">
    <source>
        <dbReference type="ARBA" id="ARBA00007069"/>
    </source>
</evidence>
<dbReference type="PANTHER" id="PTHR42929:SF5">
    <property type="entry name" value="ABC TRANSPORTER PERMEASE PROTEIN"/>
    <property type="match status" value="1"/>
</dbReference>
<feature type="transmembrane region" description="Helical" evidence="8">
    <location>
        <begin position="111"/>
        <end position="132"/>
    </location>
</feature>
<feature type="domain" description="ABC transmembrane type-1" evidence="9">
    <location>
        <begin position="76"/>
        <end position="282"/>
    </location>
</feature>
<feature type="transmembrane region" description="Helical" evidence="8">
    <location>
        <begin position="217"/>
        <end position="239"/>
    </location>
</feature>
<dbReference type="Proteomes" id="UP000249065">
    <property type="component" value="Unassembled WGS sequence"/>
</dbReference>
<dbReference type="OrthoDB" id="7915284at2"/>
<dbReference type="EMBL" id="QLIX01000006">
    <property type="protein sequence ID" value="RAI58970.1"/>
    <property type="molecule type" value="Genomic_DNA"/>
</dbReference>
<dbReference type="CDD" id="cd06261">
    <property type="entry name" value="TM_PBP2"/>
    <property type="match status" value="1"/>
</dbReference>
<dbReference type="RefSeq" id="WP_111469722.1">
    <property type="nucleotide sequence ID" value="NZ_QLIX01000006.1"/>
</dbReference>
<evidence type="ECO:0000313" key="10">
    <source>
        <dbReference type="EMBL" id="RAI58970.1"/>
    </source>
</evidence>
<evidence type="ECO:0000313" key="11">
    <source>
        <dbReference type="Proteomes" id="UP000249065"/>
    </source>
</evidence>